<feature type="region of interest" description="Disordered" evidence="1">
    <location>
        <begin position="82"/>
        <end position="109"/>
    </location>
</feature>
<evidence type="ECO:0000313" key="3">
    <source>
        <dbReference type="EMBL" id="KAJ8967667.1"/>
    </source>
</evidence>
<feature type="domain" description="DUF5641" evidence="2">
    <location>
        <begin position="3"/>
        <end position="61"/>
    </location>
</feature>
<comment type="caution">
    <text evidence="3">The sequence shown here is derived from an EMBL/GenBank/DDBJ whole genome shotgun (WGS) entry which is preliminary data.</text>
</comment>
<organism evidence="3 4">
    <name type="scientific">Rhamnusium bicolor</name>
    <dbReference type="NCBI Taxonomy" id="1586634"/>
    <lineage>
        <taxon>Eukaryota</taxon>
        <taxon>Metazoa</taxon>
        <taxon>Ecdysozoa</taxon>
        <taxon>Arthropoda</taxon>
        <taxon>Hexapoda</taxon>
        <taxon>Insecta</taxon>
        <taxon>Pterygota</taxon>
        <taxon>Neoptera</taxon>
        <taxon>Endopterygota</taxon>
        <taxon>Coleoptera</taxon>
        <taxon>Polyphaga</taxon>
        <taxon>Cucujiformia</taxon>
        <taxon>Chrysomeloidea</taxon>
        <taxon>Cerambycidae</taxon>
        <taxon>Lepturinae</taxon>
        <taxon>Rhagiini</taxon>
        <taxon>Rhamnusium</taxon>
    </lineage>
</organism>
<evidence type="ECO:0000259" key="2">
    <source>
        <dbReference type="Pfam" id="PF18701"/>
    </source>
</evidence>
<evidence type="ECO:0000256" key="1">
    <source>
        <dbReference type="SAM" id="MobiDB-lite"/>
    </source>
</evidence>
<evidence type="ECO:0000313" key="4">
    <source>
        <dbReference type="Proteomes" id="UP001162156"/>
    </source>
</evidence>
<feature type="compositionally biased region" description="Basic and acidic residues" evidence="1">
    <location>
        <begin position="82"/>
        <end position="103"/>
    </location>
</feature>
<dbReference type="EMBL" id="JANEYF010000845">
    <property type="protein sequence ID" value="KAJ8967667.1"/>
    <property type="molecule type" value="Genomic_DNA"/>
</dbReference>
<gene>
    <name evidence="3" type="ORF">NQ314_002705</name>
</gene>
<accession>A0AAV8ZSC3</accession>
<sequence length="109" mass="12413">MNNTENKKGDVVLIANDNCKRLDWPLAIVQDLLPGKDGEVRLVRLKTAGGTMLRSIQRLCLIETTALESKNIFKIDVDVNTKEKKETETRVESEDSNRTDLRSKTNKKR</sequence>
<name>A0AAV8ZSC3_9CUCU</name>
<dbReference type="Proteomes" id="UP001162156">
    <property type="component" value="Unassembled WGS sequence"/>
</dbReference>
<reference evidence="3" key="1">
    <citation type="journal article" date="2023" name="Insect Mol. Biol.">
        <title>Genome sequencing provides insights into the evolution of gene families encoding plant cell wall-degrading enzymes in longhorned beetles.</title>
        <authorList>
            <person name="Shin N.R."/>
            <person name="Okamura Y."/>
            <person name="Kirsch R."/>
            <person name="Pauchet Y."/>
        </authorList>
    </citation>
    <scope>NUCLEOTIDE SEQUENCE</scope>
    <source>
        <strain evidence="3">RBIC_L_NR</strain>
    </source>
</reference>
<dbReference type="InterPro" id="IPR040676">
    <property type="entry name" value="DUF5641"/>
</dbReference>
<dbReference type="Pfam" id="PF18701">
    <property type="entry name" value="DUF5641"/>
    <property type="match status" value="1"/>
</dbReference>
<proteinExistence type="predicted"/>
<keyword evidence="4" id="KW-1185">Reference proteome</keyword>
<dbReference type="AlphaFoldDB" id="A0AAV8ZSC3"/>
<protein>
    <recommendedName>
        <fullName evidence="2">DUF5641 domain-containing protein</fullName>
    </recommendedName>
</protein>